<dbReference type="PANTHER" id="PTHR11261">
    <property type="entry name" value="INTERPHOTORECEPTOR RETINOID-BINDING PROTEIN"/>
    <property type="match status" value="1"/>
</dbReference>
<dbReference type="SMART" id="SM00245">
    <property type="entry name" value="TSPc"/>
    <property type="match status" value="1"/>
</dbReference>
<dbReference type="EMBL" id="CP078145">
    <property type="protein sequence ID" value="QXN92374.1"/>
    <property type="molecule type" value="Genomic_DNA"/>
</dbReference>
<evidence type="ECO:0000259" key="2">
    <source>
        <dbReference type="SMART" id="SM00245"/>
    </source>
</evidence>
<protein>
    <submittedName>
        <fullName evidence="3">S41 family peptidase</fullName>
    </submittedName>
</protein>
<gene>
    <name evidence="3" type="ORF">KV110_04255</name>
</gene>
<keyword evidence="4" id="KW-1185">Reference proteome</keyword>
<dbReference type="InterPro" id="IPR005151">
    <property type="entry name" value="Tail-specific_protease"/>
</dbReference>
<evidence type="ECO:0000313" key="3">
    <source>
        <dbReference type="EMBL" id="QXN92374.1"/>
    </source>
</evidence>
<keyword evidence="1" id="KW-0732">Signal</keyword>
<dbReference type="PROSITE" id="PS51257">
    <property type="entry name" value="PROKAR_LIPOPROTEIN"/>
    <property type="match status" value="1"/>
</dbReference>
<name>A0ABX8RU10_NOCIO</name>
<feature type="signal peptide" evidence="1">
    <location>
        <begin position="1"/>
        <end position="24"/>
    </location>
</feature>
<feature type="domain" description="Tail specific protease" evidence="2">
    <location>
        <begin position="219"/>
        <end position="434"/>
    </location>
</feature>
<dbReference type="Proteomes" id="UP000694257">
    <property type="component" value="Chromosome"/>
</dbReference>
<reference evidence="3 4" key="1">
    <citation type="submission" date="2021-07" db="EMBL/GenBank/DDBJ databases">
        <title>Whole Genome Sequence of Nocardia Iowensis.</title>
        <authorList>
            <person name="Lamm A."/>
            <person name="Collins-Fairclough A.M."/>
            <person name="Bunk B."/>
            <person name="Sproer C."/>
        </authorList>
    </citation>
    <scope>NUCLEOTIDE SEQUENCE [LARGE SCALE GENOMIC DNA]</scope>
    <source>
        <strain evidence="3 4">NRRL 5646</strain>
    </source>
</reference>
<organism evidence="3 4">
    <name type="scientific">Nocardia iowensis</name>
    <dbReference type="NCBI Taxonomy" id="204891"/>
    <lineage>
        <taxon>Bacteria</taxon>
        <taxon>Bacillati</taxon>
        <taxon>Actinomycetota</taxon>
        <taxon>Actinomycetes</taxon>
        <taxon>Mycobacteriales</taxon>
        <taxon>Nocardiaceae</taxon>
        <taxon>Nocardia</taxon>
    </lineage>
</organism>
<dbReference type="CDD" id="cd07563">
    <property type="entry name" value="Peptidase_S41_IRBP"/>
    <property type="match status" value="1"/>
</dbReference>
<dbReference type="PANTHER" id="PTHR11261:SF3">
    <property type="entry name" value="RETINOL-BINDING PROTEIN 3"/>
    <property type="match status" value="1"/>
</dbReference>
<evidence type="ECO:0000256" key="1">
    <source>
        <dbReference type="SAM" id="SignalP"/>
    </source>
</evidence>
<dbReference type="Pfam" id="PF14684">
    <property type="entry name" value="Tricorn_C1"/>
    <property type="match status" value="1"/>
</dbReference>
<dbReference type="Pfam" id="PF03572">
    <property type="entry name" value="Peptidase_S41"/>
    <property type="match status" value="1"/>
</dbReference>
<feature type="chain" id="PRO_5047192193" evidence="1">
    <location>
        <begin position="25"/>
        <end position="461"/>
    </location>
</feature>
<accession>A0ABX8RU10</accession>
<proteinExistence type="predicted"/>
<dbReference type="InterPro" id="IPR028204">
    <property type="entry name" value="Tricorn_C1"/>
</dbReference>
<sequence>MIMQRKRTAVIAAALVMVGTLTTACGNPAREPAVIEIPPGFWQVEDYGTALSVHDNVVEAYQLTELSCLTDAPATRSEKPGTYVTEDKDVLTLRPGTRPDRATLHIDGSAGDRTLRHIPALPIPCTSSTEPTTFDVFWQTFQENYPFFAAKGIDWHQVRGRYRERAALAEQRGDDTELFAVLRDMVAPLNDAHVVVSAGEHGFFGIGRPGTTIPGPQLDQRVKEHVQRRDLQQHPLTEYANGRISYADLPGQDYGYLRVSAFSGYTAERTFAADSTELDRALDAIFTADRLTRLRGLILDLRLNGGGSDSLGLQLAARLTDRPYFAYAKKTRSTEPWVQRVEPARAGFAGPVAILTSGSTISAGETFTQAMMERPSRTTRIGQPTQGVFSDVMRRKLPGARHADWSFGLPNEEFLTSDGRTFDGAGIPPEVTEPVFTDEEFSQDRDSGFDRAVRWLESSGS</sequence>
<evidence type="ECO:0000313" key="4">
    <source>
        <dbReference type="Proteomes" id="UP000694257"/>
    </source>
</evidence>